<protein>
    <submittedName>
        <fullName evidence="2">Putative membrane protein</fullName>
    </submittedName>
</protein>
<dbReference type="AlphaFoldDB" id="A0A0K2ZQC7"/>
<dbReference type="RefSeq" id="WP_139117980.1">
    <property type="nucleotide sequence ID" value="NZ_CP076250.1"/>
</dbReference>
<name>A0A0K2ZQC7_9XANT</name>
<feature type="transmembrane region" description="Helical" evidence="1">
    <location>
        <begin position="6"/>
        <end position="25"/>
    </location>
</feature>
<proteinExistence type="predicted"/>
<keyword evidence="1" id="KW-0472">Membrane</keyword>
<organism evidence="2 3">
    <name type="scientific">Xanthomonas graminis pv. poae</name>
    <dbReference type="NCBI Taxonomy" id="227946"/>
    <lineage>
        <taxon>Bacteria</taxon>
        <taxon>Pseudomonadati</taxon>
        <taxon>Pseudomonadota</taxon>
        <taxon>Gammaproteobacteria</taxon>
        <taxon>Lysobacterales</taxon>
        <taxon>Lysobacteraceae</taxon>
        <taxon>Xanthomonas</taxon>
        <taxon>Xanthomonas translucens group</taxon>
        <taxon>Xanthomonas graminis</taxon>
    </lineage>
</organism>
<accession>A0A0K2ZQC7</accession>
<dbReference type="Proteomes" id="UP000041247">
    <property type="component" value="Unassembled WGS sequence"/>
</dbReference>
<keyword evidence="1" id="KW-0812">Transmembrane</keyword>
<evidence type="ECO:0000313" key="3">
    <source>
        <dbReference type="Proteomes" id="UP000041247"/>
    </source>
</evidence>
<keyword evidence="1" id="KW-1133">Transmembrane helix</keyword>
<evidence type="ECO:0000256" key="1">
    <source>
        <dbReference type="SAM" id="Phobius"/>
    </source>
</evidence>
<dbReference type="EMBL" id="CXOK01000024">
    <property type="protein sequence ID" value="CTP85555.1"/>
    <property type="molecule type" value="Genomic_DNA"/>
</dbReference>
<sequence>MAMHALTTALYLLAASLAALMVYLATAHQRLRPGWRRHARALRMAGALLSTLALVAAIAVLGVWAGTFAALSALMLAAVALPFLDAWRQLGGGRRDVG</sequence>
<gene>
    <name evidence="2" type="ORF">XTPLMG728_0923</name>
</gene>
<reference evidence="2 3" key="1">
    <citation type="submission" date="2015-07" db="EMBL/GenBank/DDBJ databases">
        <authorList>
            <person name="Noorani M."/>
        </authorList>
    </citation>
    <scope>NUCLEOTIDE SEQUENCE [LARGE SCALE GENOMIC DNA]</scope>
    <source>
        <strain evidence="2">LMG728</strain>
    </source>
</reference>
<feature type="transmembrane region" description="Helical" evidence="1">
    <location>
        <begin position="45"/>
        <end position="64"/>
    </location>
</feature>
<evidence type="ECO:0000313" key="2">
    <source>
        <dbReference type="EMBL" id="CTP85555.1"/>
    </source>
</evidence>